<evidence type="ECO:0000313" key="5">
    <source>
        <dbReference type="EMBL" id="UTW02251.1"/>
    </source>
</evidence>
<feature type="domain" description="PAS" evidence="3">
    <location>
        <begin position="12"/>
        <end position="77"/>
    </location>
</feature>
<feature type="domain" description="AAA+ ATPase" evidence="4">
    <location>
        <begin position="165"/>
        <end position="309"/>
    </location>
</feature>
<dbReference type="NCBIfam" id="TIGR00229">
    <property type="entry name" value="sensory_box"/>
    <property type="match status" value="1"/>
</dbReference>
<dbReference type="CDD" id="cd00009">
    <property type="entry name" value="AAA"/>
    <property type="match status" value="1"/>
</dbReference>
<dbReference type="Gene3D" id="1.10.8.60">
    <property type="match status" value="1"/>
</dbReference>
<dbReference type="EMBL" id="CP073344">
    <property type="protein sequence ID" value="UTW02251.1"/>
    <property type="molecule type" value="Genomic_DNA"/>
</dbReference>
<dbReference type="Gene3D" id="1.10.10.60">
    <property type="entry name" value="Homeodomain-like"/>
    <property type="match status" value="1"/>
</dbReference>
<dbReference type="InterPro" id="IPR002078">
    <property type="entry name" value="Sigma_54_int"/>
</dbReference>
<organism evidence="5 6">
    <name type="scientific">Amphritea atlantica</name>
    <dbReference type="NCBI Taxonomy" id="355243"/>
    <lineage>
        <taxon>Bacteria</taxon>
        <taxon>Pseudomonadati</taxon>
        <taxon>Pseudomonadota</taxon>
        <taxon>Gammaproteobacteria</taxon>
        <taxon>Oceanospirillales</taxon>
        <taxon>Oceanospirillaceae</taxon>
        <taxon>Amphritea</taxon>
    </lineage>
</organism>
<dbReference type="SUPFAM" id="SSF52540">
    <property type="entry name" value="P-loop containing nucleoside triphosphate hydrolases"/>
    <property type="match status" value="1"/>
</dbReference>
<dbReference type="SUPFAM" id="SSF55785">
    <property type="entry name" value="PYP-like sensor domain (PAS domain)"/>
    <property type="match status" value="1"/>
</dbReference>
<sequence length="454" mass="51586">MAKSEQSRLSFDEFTRLIDHMHDEVMIYDRQYRIVYVNNACLRHYGYSQSEMIGKNFQHFSREQNCWNNSVLPSVFKLKKPLSTIQETYLGTQIFTIATPLLDSKGEVEYVLMNVRDVADDGSVQRMTDVVHEFEESPDQVVGGVICRSPVMEKVIALARQVSDLISPCLLLGETGCGKSMLAKYIHHNSPRKDAPFVVVNCAGIPSDLFESELFGHKRGAFSGAVTDKAGLFAEAEGGTLFLDEISELPLAMQAKLLHALQEREYRPVGETRIRKADVKFLAATNRDLFSMVRSGAFREDLYYRLNVFEIQIPPLRHRKEDLLPLIYYFLNQFNLQYRQHRQLSEEALVIMQRYDWRGNVRELSHVVERLVVTAGGDQVQVGDLPASLYETNHFDNRPVAGQVDLKQALADLEGKIVREVVRRNSSSRQVAAALNISQSKAVRLMQKHLAGSD</sequence>
<evidence type="ECO:0000259" key="3">
    <source>
        <dbReference type="SMART" id="SM00091"/>
    </source>
</evidence>
<dbReference type="SMART" id="SM00382">
    <property type="entry name" value="AAA"/>
    <property type="match status" value="1"/>
</dbReference>
<keyword evidence="2" id="KW-0067">ATP-binding</keyword>
<dbReference type="Pfam" id="PF00158">
    <property type="entry name" value="Sigma54_activat"/>
    <property type="match status" value="1"/>
</dbReference>
<evidence type="ECO:0000259" key="4">
    <source>
        <dbReference type="SMART" id="SM00382"/>
    </source>
</evidence>
<dbReference type="PROSITE" id="PS00676">
    <property type="entry name" value="SIGMA54_INTERACT_2"/>
    <property type="match status" value="1"/>
</dbReference>
<name>A0ABY5GQK3_9GAMM</name>
<dbReference type="Pfam" id="PF25601">
    <property type="entry name" value="AAA_lid_14"/>
    <property type="match status" value="1"/>
</dbReference>
<dbReference type="Pfam" id="PF13426">
    <property type="entry name" value="PAS_9"/>
    <property type="match status" value="1"/>
</dbReference>
<evidence type="ECO:0000256" key="2">
    <source>
        <dbReference type="ARBA" id="ARBA00022840"/>
    </source>
</evidence>
<dbReference type="InterPro" id="IPR027417">
    <property type="entry name" value="P-loop_NTPase"/>
</dbReference>
<dbReference type="InterPro" id="IPR035965">
    <property type="entry name" value="PAS-like_dom_sf"/>
</dbReference>
<dbReference type="InterPro" id="IPR025943">
    <property type="entry name" value="Sigma_54_int_dom_ATP-bd_2"/>
</dbReference>
<proteinExistence type="predicted"/>
<evidence type="ECO:0000313" key="6">
    <source>
        <dbReference type="Proteomes" id="UP001059950"/>
    </source>
</evidence>
<dbReference type="InterPro" id="IPR058031">
    <property type="entry name" value="AAA_lid_NorR"/>
</dbReference>
<dbReference type="InterPro" id="IPR003593">
    <property type="entry name" value="AAA+_ATPase"/>
</dbReference>
<keyword evidence="6" id="KW-1185">Reference proteome</keyword>
<accession>A0ABY5GQK3</accession>
<keyword evidence="1" id="KW-0547">Nucleotide-binding</keyword>
<dbReference type="CDD" id="cd00130">
    <property type="entry name" value="PAS"/>
    <property type="match status" value="1"/>
</dbReference>
<dbReference type="Gene3D" id="3.40.50.300">
    <property type="entry name" value="P-loop containing nucleotide triphosphate hydrolases"/>
    <property type="match status" value="1"/>
</dbReference>
<dbReference type="Proteomes" id="UP001059950">
    <property type="component" value="Chromosome"/>
</dbReference>
<gene>
    <name evidence="5" type="ORF">KDX31_12880</name>
</gene>
<evidence type="ECO:0000256" key="1">
    <source>
        <dbReference type="ARBA" id="ARBA00022741"/>
    </source>
</evidence>
<dbReference type="InterPro" id="IPR000014">
    <property type="entry name" value="PAS"/>
</dbReference>
<dbReference type="PANTHER" id="PTHR32071">
    <property type="entry name" value="TRANSCRIPTIONAL REGULATORY PROTEIN"/>
    <property type="match status" value="1"/>
</dbReference>
<reference evidence="5" key="1">
    <citation type="submission" date="2021-04" db="EMBL/GenBank/DDBJ databases">
        <title>Oceanospirillales bacteria with DddD are important DMSP degraders in coastal seawater.</title>
        <authorList>
            <person name="Liu J."/>
        </authorList>
    </citation>
    <scope>NUCLEOTIDE SEQUENCE</scope>
    <source>
        <strain evidence="5">GY6</strain>
    </source>
</reference>
<protein>
    <submittedName>
        <fullName evidence="5">Sigma 54-interacting transcriptional regulator</fullName>
    </submittedName>
</protein>
<dbReference type="Gene3D" id="3.30.450.20">
    <property type="entry name" value="PAS domain"/>
    <property type="match status" value="1"/>
</dbReference>
<dbReference type="SMART" id="SM00091">
    <property type="entry name" value="PAS"/>
    <property type="match status" value="1"/>
</dbReference>